<dbReference type="GO" id="GO:0003677">
    <property type="term" value="F:DNA binding"/>
    <property type="evidence" value="ECO:0007669"/>
    <property type="project" value="UniProtKB-KW"/>
</dbReference>
<dbReference type="NCBIfam" id="NF033788">
    <property type="entry name" value="HTH_metalloreg"/>
    <property type="match status" value="1"/>
</dbReference>
<gene>
    <name evidence="5" type="ORF">H9862_03170</name>
</gene>
<dbReference type="Proteomes" id="UP000823964">
    <property type="component" value="Unassembled WGS sequence"/>
</dbReference>
<proteinExistence type="predicted"/>
<dbReference type="EMBL" id="DXFQ01000051">
    <property type="protein sequence ID" value="HIX19588.1"/>
    <property type="molecule type" value="Genomic_DNA"/>
</dbReference>
<evidence type="ECO:0000313" key="5">
    <source>
        <dbReference type="EMBL" id="HIX19588.1"/>
    </source>
</evidence>
<dbReference type="InterPro" id="IPR036390">
    <property type="entry name" value="WH_DNA-bd_sf"/>
</dbReference>
<dbReference type="GO" id="GO:0003700">
    <property type="term" value="F:DNA-binding transcription factor activity"/>
    <property type="evidence" value="ECO:0007669"/>
    <property type="project" value="InterPro"/>
</dbReference>
<organism evidence="5 6">
    <name type="scientific">Candidatus Akkermansia intestinigallinarum</name>
    <dbReference type="NCBI Taxonomy" id="2838431"/>
    <lineage>
        <taxon>Bacteria</taxon>
        <taxon>Pseudomonadati</taxon>
        <taxon>Verrucomicrobiota</taxon>
        <taxon>Verrucomicrobiia</taxon>
        <taxon>Verrucomicrobiales</taxon>
        <taxon>Akkermansiaceae</taxon>
        <taxon>Akkermansia</taxon>
    </lineage>
</organism>
<name>A0A9D1VAM5_9BACT</name>
<evidence type="ECO:0000259" key="4">
    <source>
        <dbReference type="PROSITE" id="PS50987"/>
    </source>
</evidence>
<evidence type="ECO:0000313" key="6">
    <source>
        <dbReference type="Proteomes" id="UP000823964"/>
    </source>
</evidence>
<evidence type="ECO:0000256" key="3">
    <source>
        <dbReference type="ARBA" id="ARBA00023163"/>
    </source>
</evidence>
<dbReference type="Gene3D" id="1.10.10.10">
    <property type="entry name" value="Winged helix-like DNA-binding domain superfamily/Winged helix DNA-binding domain"/>
    <property type="match status" value="1"/>
</dbReference>
<keyword evidence="3" id="KW-0804">Transcription</keyword>
<dbReference type="InterPro" id="IPR036388">
    <property type="entry name" value="WH-like_DNA-bd_sf"/>
</dbReference>
<evidence type="ECO:0000256" key="1">
    <source>
        <dbReference type="ARBA" id="ARBA00023015"/>
    </source>
</evidence>
<keyword evidence="2" id="KW-0238">DNA-binding</keyword>
<sequence>MCHSFSPEMAEQLPPDEDICDLADFFKVFGDSSRLKVLWALHQGELCVSHVAEMLNMSTAAVSHQLKILRQSHLVRTRRDGKNVYYSLADDHVLKILDMGLEHIYE</sequence>
<protein>
    <submittedName>
        <fullName evidence="5">Metalloregulator ArsR/SmtB family transcription factor</fullName>
    </submittedName>
</protein>
<accession>A0A9D1VAM5</accession>
<reference evidence="5" key="2">
    <citation type="submission" date="2021-04" db="EMBL/GenBank/DDBJ databases">
        <authorList>
            <person name="Gilroy R."/>
        </authorList>
    </citation>
    <scope>NUCLEOTIDE SEQUENCE</scope>
    <source>
        <strain evidence="5">14975</strain>
    </source>
</reference>
<evidence type="ECO:0000256" key="2">
    <source>
        <dbReference type="ARBA" id="ARBA00023125"/>
    </source>
</evidence>
<dbReference type="AlphaFoldDB" id="A0A9D1VAM5"/>
<dbReference type="CDD" id="cd00090">
    <property type="entry name" value="HTH_ARSR"/>
    <property type="match status" value="1"/>
</dbReference>
<comment type="caution">
    <text evidence="5">The sequence shown here is derived from an EMBL/GenBank/DDBJ whole genome shotgun (WGS) entry which is preliminary data.</text>
</comment>
<dbReference type="PROSITE" id="PS50987">
    <property type="entry name" value="HTH_ARSR_2"/>
    <property type="match status" value="1"/>
</dbReference>
<dbReference type="InterPro" id="IPR001845">
    <property type="entry name" value="HTH_ArsR_DNA-bd_dom"/>
</dbReference>
<dbReference type="PRINTS" id="PR00778">
    <property type="entry name" value="HTHARSR"/>
</dbReference>
<dbReference type="SUPFAM" id="SSF46785">
    <property type="entry name" value="Winged helix' DNA-binding domain"/>
    <property type="match status" value="1"/>
</dbReference>
<dbReference type="InterPro" id="IPR011991">
    <property type="entry name" value="ArsR-like_HTH"/>
</dbReference>
<reference evidence="5" key="1">
    <citation type="journal article" date="2021" name="PeerJ">
        <title>Extensive microbial diversity within the chicken gut microbiome revealed by metagenomics and culture.</title>
        <authorList>
            <person name="Gilroy R."/>
            <person name="Ravi A."/>
            <person name="Getino M."/>
            <person name="Pursley I."/>
            <person name="Horton D.L."/>
            <person name="Alikhan N.F."/>
            <person name="Baker D."/>
            <person name="Gharbi K."/>
            <person name="Hall N."/>
            <person name="Watson M."/>
            <person name="Adriaenssens E.M."/>
            <person name="Foster-Nyarko E."/>
            <person name="Jarju S."/>
            <person name="Secka A."/>
            <person name="Antonio M."/>
            <person name="Oren A."/>
            <person name="Chaudhuri R.R."/>
            <person name="La Ragione R."/>
            <person name="Hildebrand F."/>
            <person name="Pallen M.J."/>
        </authorList>
    </citation>
    <scope>NUCLEOTIDE SEQUENCE</scope>
    <source>
        <strain evidence="5">14975</strain>
    </source>
</reference>
<dbReference type="SMART" id="SM00418">
    <property type="entry name" value="HTH_ARSR"/>
    <property type="match status" value="1"/>
</dbReference>
<feature type="domain" description="HTH arsR-type" evidence="4">
    <location>
        <begin position="14"/>
        <end position="106"/>
    </location>
</feature>
<keyword evidence="1" id="KW-0805">Transcription regulation</keyword>
<dbReference type="Pfam" id="PF01022">
    <property type="entry name" value="HTH_5"/>
    <property type="match status" value="1"/>
</dbReference>
<dbReference type="PANTHER" id="PTHR43132:SF6">
    <property type="entry name" value="HTH-TYPE TRANSCRIPTIONAL REPRESSOR CZRA"/>
    <property type="match status" value="1"/>
</dbReference>
<dbReference type="InterPro" id="IPR051011">
    <property type="entry name" value="Metal_resp_trans_reg"/>
</dbReference>
<dbReference type="PANTHER" id="PTHR43132">
    <property type="entry name" value="ARSENICAL RESISTANCE OPERON REPRESSOR ARSR-RELATED"/>
    <property type="match status" value="1"/>
</dbReference>